<gene>
    <name evidence="2" type="ORF">M3M28_08905</name>
</gene>
<proteinExistence type="predicted"/>
<feature type="transmembrane region" description="Helical" evidence="1">
    <location>
        <begin position="83"/>
        <end position="103"/>
    </location>
</feature>
<keyword evidence="1" id="KW-0472">Membrane</keyword>
<evidence type="ECO:0000313" key="2">
    <source>
        <dbReference type="EMBL" id="UQN14168.1"/>
    </source>
</evidence>
<feature type="transmembrane region" description="Helical" evidence="1">
    <location>
        <begin position="192"/>
        <end position="215"/>
    </location>
</feature>
<organism evidence="2">
    <name type="scientific">Gulosibacter sediminis</name>
    <dbReference type="NCBI Taxonomy" id="1729695"/>
    <lineage>
        <taxon>Bacteria</taxon>
        <taxon>Bacillati</taxon>
        <taxon>Actinomycetota</taxon>
        <taxon>Actinomycetes</taxon>
        <taxon>Micrococcales</taxon>
        <taxon>Microbacteriaceae</taxon>
        <taxon>Gulosibacter</taxon>
    </lineage>
</organism>
<evidence type="ECO:0000256" key="1">
    <source>
        <dbReference type="SAM" id="Phobius"/>
    </source>
</evidence>
<dbReference type="InterPro" id="IPR009781">
    <property type="entry name" value="DUF1345"/>
</dbReference>
<feature type="transmembrane region" description="Helical" evidence="1">
    <location>
        <begin position="44"/>
        <end position="63"/>
    </location>
</feature>
<dbReference type="EMBL" id="CP097160">
    <property type="protein sequence ID" value="UQN14168.1"/>
    <property type="molecule type" value="Genomic_DNA"/>
</dbReference>
<sequence>MTGEETGYTPRLLRPTWAQLVTAAVLGVAAALVAGFWLDGYVAALLGICVGELVFVVLSMLTLWPMDAAATERNVGREDLSPIFDEVLVAIVAVLAIVSVLIVQQSGNTPLGAVLTLVGVFGAWACIHQTYAVHYAYEYYRDDDGGIDFHSKSPPCFADFLYLSYAVGMTYGATDPEINDTRIRKILLRHAAVSFLFGMVILAVAINLVAGVLGIGG</sequence>
<dbReference type="Pfam" id="PF07077">
    <property type="entry name" value="DUF1345"/>
    <property type="match status" value="1"/>
</dbReference>
<keyword evidence="1" id="KW-0812">Transmembrane</keyword>
<feature type="transmembrane region" description="Helical" evidence="1">
    <location>
        <begin position="109"/>
        <end position="127"/>
    </location>
</feature>
<keyword evidence="1" id="KW-1133">Transmembrane helix</keyword>
<accession>A0ABY4MY93</accession>
<feature type="transmembrane region" description="Helical" evidence="1">
    <location>
        <begin position="20"/>
        <end position="38"/>
    </location>
</feature>
<protein>
    <submittedName>
        <fullName evidence="2">DUF1345 domain-containing protein</fullName>
    </submittedName>
</protein>
<name>A0ABY4MY93_9MICO</name>
<reference evidence="2" key="1">
    <citation type="submission" date="2022-05" db="EMBL/GenBank/DDBJ databases">
        <title>Complete genome sequence of toluene-degrading Gulosibacter sediminis strain ACHW.36C.</title>
        <authorList>
            <person name="Wai A.C."/>
            <person name="Lai G.K."/>
            <person name="Griffin S.D."/>
            <person name="Leung F.C."/>
        </authorList>
    </citation>
    <scope>NUCLEOTIDE SEQUENCE [LARGE SCALE GENOMIC DNA]</scope>
    <source>
        <strain evidence="2">ACHW.36C</strain>
    </source>
</reference>